<dbReference type="Proteomes" id="UP000321523">
    <property type="component" value="Unassembled WGS sequence"/>
</dbReference>
<sequence length="136" mass="15073">MNISPLQQPETAADRLDIAPPPGSFWKGLLRGIRRLCPRCGESHLFSRYVTVVPECPHCGLETDAYRADDAPPYFTIFVVGHIVVPGMLLLEQNVHPPSWVHMVTWVPVTLLLTLALLPPIKGAVIGAQWALRMKS</sequence>
<dbReference type="Pfam" id="PF06170">
    <property type="entry name" value="DUF983"/>
    <property type="match status" value="1"/>
</dbReference>
<reference evidence="2 3" key="1">
    <citation type="submission" date="2019-07" db="EMBL/GenBank/DDBJ databases">
        <title>Whole genome shotgun sequence of Skermanella aerolata NBRC 106429.</title>
        <authorList>
            <person name="Hosoyama A."/>
            <person name="Uohara A."/>
            <person name="Ohji S."/>
            <person name="Ichikawa N."/>
        </authorList>
    </citation>
    <scope>NUCLEOTIDE SEQUENCE [LARGE SCALE GENOMIC DNA]</scope>
    <source>
        <strain evidence="2 3">NBRC 106429</strain>
    </source>
</reference>
<accession>A0A512DJR6</accession>
<evidence type="ECO:0000313" key="3">
    <source>
        <dbReference type="Proteomes" id="UP000321523"/>
    </source>
</evidence>
<keyword evidence="1" id="KW-1133">Transmembrane helix</keyword>
<name>A0A512DJR6_9PROT</name>
<organism evidence="2 3">
    <name type="scientific">Skermanella aerolata</name>
    <dbReference type="NCBI Taxonomy" id="393310"/>
    <lineage>
        <taxon>Bacteria</taxon>
        <taxon>Pseudomonadati</taxon>
        <taxon>Pseudomonadota</taxon>
        <taxon>Alphaproteobacteria</taxon>
        <taxon>Rhodospirillales</taxon>
        <taxon>Azospirillaceae</taxon>
        <taxon>Skermanella</taxon>
    </lineage>
</organism>
<protein>
    <recommendedName>
        <fullName evidence="4">Zinc-finger protein</fullName>
    </recommendedName>
</protein>
<feature type="transmembrane region" description="Helical" evidence="1">
    <location>
        <begin position="74"/>
        <end position="91"/>
    </location>
</feature>
<evidence type="ECO:0000256" key="1">
    <source>
        <dbReference type="SAM" id="Phobius"/>
    </source>
</evidence>
<dbReference type="RefSeq" id="WP_052830839.1">
    <property type="nucleotide sequence ID" value="NZ_BJYZ01000003.1"/>
</dbReference>
<evidence type="ECO:0000313" key="2">
    <source>
        <dbReference type="EMBL" id="GEO36675.1"/>
    </source>
</evidence>
<keyword evidence="3" id="KW-1185">Reference proteome</keyword>
<gene>
    <name evidence="2" type="ORF">SAE02_08230</name>
</gene>
<feature type="transmembrane region" description="Helical" evidence="1">
    <location>
        <begin position="111"/>
        <end position="132"/>
    </location>
</feature>
<dbReference type="EMBL" id="BJYZ01000003">
    <property type="protein sequence ID" value="GEO36675.1"/>
    <property type="molecule type" value="Genomic_DNA"/>
</dbReference>
<dbReference type="AlphaFoldDB" id="A0A512DJR6"/>
<proteinExistence type="predicted"/>
<keyword evidence="1" id="KW-0472">Membrane</keyword>
<comment type="caution">
    <text evidence="2">The sequence shown here is derived from an EMBL/GenBank/DDBJ whole genome shotgun (WGS) entry which is preliminary data.</text>
</comment>
<dbReference type="OrthoDB" id="9799456at2"/>
<evidence type="ECO:0008006" key="4">
    <source>
        <dbReference type="Google" id="ProtNLM"/>
    </source>
</evidence>
<keyword evidence="1" id="KW-0812">Transmembrane</keyword>
<dbReference type="InterPro" id="IPR009325">
    <property type="entry name" value="DUF983"/>
</dbReference>